<reference evidence="2" key="1">
    <citation type="journal article" date="2020" name="Nature">
        <title>Giant virus diversity and host interactions through global metagenomics.</title>
        <authorList>
            <person name="Schulz F."/>
            <person name="Roux S."/>
            <person name="Paez-Espino D."/>
            <person name="Jungbluth S."/>
            <person name="Walsh D.A."/>
            <person name="Denef V.J."/>
            <person name="McMahon K.D."/>
            <person name="Konstantinidis K.T."/>
            <person name="Eloe-Fadrosh E.A."/>
            <person name="Kyrpides N.C."/>
            <person name="Woyke T."/>
        </authorList>
    </citation>
    <scope>NUCLEOTIDE SEQUENCE</scope>
    <source>
        <strain evidence="2">GVMAG-M-3300023184-17</strain>
    </source>
</reference>
<dbReference type="EMBL" id="MN740041">
    <property type="protein sequence ID" value="QHT85255.1"/>
    <property type="molecule type" value="Genomic_DNA"/>
</dbReference>
<sequence length="112" mass="12871">MWKIVCTLLVLDGIYLGIHSSFFQQVLERIQGPMKLRILPAVFVYACLTLLVYKLIQYQVSDLDAFLLGACVYGIYEGTNYAILRGWPPYLFFADTLWGGILIYLTVRLNRV</sequence>
<evidence type="ECO:0008006" key="3">
    <source>
        <dbReference type="Google" id="ProtNLM"/>
    </source>
</evidence>
<keyword evidence="1" id="KW-0472">Membrane</keyword>
<organism evidence="2">
    <name type="scientific">viral metagenome</name>
    <dbReference type="NCBI Taxonomy" id="1070528"/>
    <lineage>
        <taxon>unclassified sequences</taxon>
        <taxon>metagenomes</taxon>
        <taxon>organismal metagenomes</taxon>
    </lineage>
</organism>
<protein>
    <recommendedName>
        <fullName evidence="3">DUF2177 family protein</fullName>
    </recommendedName>
</protein>
<name>A0A6C0HYP7_9ZZZZ</name>
<keyword evidence="1" id="KW-1133">Transmembrane helix</keyword>
<evidence type="ECO:0000313" key="2">
    <source>
        <dbReference type="EMBL" id="QHT85255.1"/>
    </source>
</evidence>
<proteinExistence type="predicted"/>
<accession>A0A6C0HYP7</accession>
<feature type="transmembrane region" description="Helical" evidence="1">
    <location>
        <begin position="39"/>
        <end position="56"/>
    </location>
</feature>
<dbReference type="Pfam" id="PF09945">
    <property type="entry name" value="DUF2177"/>
    <property type="match status" value="1"/>
</dbReference>
<dbReference type="InterPro" id="IPR018687">
    <property type="entry name" value="DUF2177_membr"/>
</dbReference>
<dbReference type="AlphaFoldDB" id="A0A6C0HYP7"/>
<feature type="transmembrane region" description="Helical" evidence="1">
    <location>
        <begin position="90"/>
        <end position="107"/>
    </location>
</feature>
<keyword evidence="1" id="KW-0812">Transmembrane</keyword>
<evidence type="ECO:0000256" key="1">
    <source>
        <dbReference type="SAM" id="Phobius"/>
    </source>
</evidence>